<keyword evidence="4" id="KW-0285">Flavoprotein</keyword>
<dbReference type="InterPro" id="IPR050074">
    <property type="entry name" value="DHO_dehydrogenase"/>
</dbReference>
<dbReference type="Pfam" id="PF01180">
    <property type="entry name" value="DHO_dh"/>
    <property type="match status" value="1"/>
</dbReference>
<evidence type="ECO:0000313" key="10">
    <source>
        <dbReference type="Proteomes" id="UP000176639"/>
    </source>
</evidence>
<keyword evidence="6" id="KW-0665">Pyrimidine biosynthesis</keyword>
<organism evidence="9 10">
    <name type="scientific">Candidatus Azambacteria bacterium RBG_16_47_10</name>
    <dbReference type="NCBI Taxonomy" id="1797292"/>
    <lineage>
        <taxon>Bacteria</taxon>
        <taxon>Candidatus Azamiibacteriota</taxon>
    </lineage>
</organism>
<protein>
    <recommendedName>
        <fullName evidence="8">Dihydroorotate dehydrogenase catalytic domain-containing protein</fullName>
    </recommendedName>
</protein>
<dbReference type="GO" id="GO:0004152">
    <property type="term" value="F:dihydroorotate dehydrogenase activity"/>
    <property type="evidence" value="ECO:0007669"/>
    <property type="project" value="InterPro"/>
</dbReference>
<dbReference type="GO" id="GO:0006207">
    <property type="term" value="P:'de novo' pyrimidine nucleobase biosynthetic process"/>
    <property type="evidence" value="ECO:0007669"/>
    <property type="project" value="TreeGrafter"/>
</dbReference>
<dbReference type="PANTHER" id="PTHR48109:SF4">
    <property type="entry name" value="DIHYDROOROTATE DEHYDROGENASE (QUINONE), MITOCHONDRIAL"/>
    <property type="match status" value="1"/>
</dbReference>
<dbReference type="InterPro" id="IPR012135">
    <property type="entry name" value="Dihydroorotate_DH_1_2"/>
</dbReference>
<proteinExistence type="predicted"/>
<dbReference type="GO" id="GO:0005737">
    <property type="term" value="C:cytoplasm"/>
    <property type="evidence" value="ECO:0007669"/>
    <property type="project" value="InterPro"/>
</dbReference>
<evidence type="ECO:0000256" key="1">
    <source>
        <dbReference type="ARBA" id="ARBA00001917"/>
    </source>
</evidence>
<gene>
    <name evidence="9" type="ORF">A2Z10_00135</name>
</gene>
<comment type="function">
    <text evidence="2">Catalyzes the conversion of dihydroorotate to orotate with quinone as electron acceptor.</text>
</comment>
<evidence type="ECO:0000256" key="3">
    <source>
        <dbReference type="ARBA" id="ARBA00004725"/>
    </source>
</evidence>
<evidence type="ECO:0000256" key="6">
    <source>
        <dbReference type="ARBA" id="ARBA00022975"/>
    </source>
</evidence>
<dbReference type="GO" id="GO:0044205">
    <property type="term" value="P:'de novo' UMP biosynthetic process"/>
    <property type="evidence" value="ECO:0007669"/>
    <property type="project" value="UniProtKB-UniPathway"/>
</dbReference>
<evidence type="ECO:0000259" key="8">
    <source>
        <dbReference type="Pfam" id="PF01180"/>
    </source>
</evidence>
<dbReference type="PANTHER" id="PTHR48109">
    <property type="entry name" value="DIHYDROOROTATE DEHYDROGENASE (QUINONE), MITOCHONDRIAL-RELATED"/>
    <property type="match status" value="1"/>
</dbReference>
<keyword evidence="5" id="KW-0288">FMN</keyword>
<feature type="domain" description="Dihydroorotate dehydrogenase catalytic" evidence="8">
    <location>
        <begin position="69"/>
        <end position="307"/>
    </location>
</feature>
<dbReference type="InterPro" id="IPR013785">
    <property type="entry name" value="Aldolase_TIM"/>
</dbReference>
<dbReference type="Gene3D" id="3.20.20.70">
    <property type="entry name" value="Aldolase class I"/>
    <property type="match status" value="1"/>
</dbReference>
<sequence length="317" mass="35064">MKLRGINFGPVWDASGTQGFFGEGYPYHKVFRCIGLDFTGSTFVAKTMTLEPRKGNMRLRSDGTFPWWEGKPKCIVVRPLQGVVLNAVGLSNPGAEALFRQKKWQKRWKPFFLSFMAVKEKKEERLRELREFVYVFRRYMPEFSAPVGLQLNYSCPNVGLHVDELIEEVYEGLSIAGKLNIPLVPKFNALLPVSAAVKIAKHPSCDALCVSNTIPWGKLPERIDWQGIFGTAASPLAEFGGGGLSGAPLLPIVIQWVKDACASSVEKPINAGGGILRSHDIDALFSAGSSSVSIGSIVMLRPWRVQKTIRHARGAFR</sequence>
<evidence type="ECO:0000256" key="5">
    <source>
        <dbReference type="ARBA" id="ARBA00022643"/>
    </source>
</evidence>
<evidence type="ECO:0000313" key="9">
    <source>
        <dbReference type="EMBL" id="OGD23460.1"/>
    </source>
</evidence>
<comment type="cofactor">
    <cofactor evidence="1">
        <name>FMN</name>
        <dbReference type="ChEBI" id="CHEBI:58210"/>
    </cofactor>
</comment>
<reference evidence="9 10" key="1">
    <citation type="journal article" date="2016" name="Nat. Commun.">
        <title>Thousands of microbial genomes shed light on interconnected biogeochemical processes in an aquifer system.</title>
        <authorList>
            <person name="Anantharaman K."/>
            <person name="Brown C.T."/>
            <person name="Hug L.A."/>
            <person name="Sharon I."/>
            <person name="Castelle C.J."/>
            <person name="Probst A.J."/>
            <person name="Thomas B.C."/>
            <person name="Singh A."/>
            <person name="Wilkins M.J."/>
            <person name="Karaoz U."/>
            <person name="Brodie E.L."/>
            <person name="Williams K.H."/>
            <person name="Hubbard S.S."/>
            <person name="Banfield J.F."/>
        </authorList>
    </citation>
    <scope>NUCLEOTIDE SEQUENCE [LARGE SCALE GENOMIC DNA]</scope>
</reference>
<dbReference type="UniPathway" id="UPA00070"/>
<dbReference type="EMBL" id="MEYI01000039">
    <property type="protein sequence ID" value="OGD23460.1"/>
    <property type="molecule type" value="Genomic_DNA"/>
</dbReference>
<evidence type="ECO:0000256" key="4">
    <source>
        <dbReference type="ARBA" id="ARBA00022630"/>
    </source>
</evidence>
<evidence type="ECO:0000256" key="7">
    <source>
        <dbReference type="ARBA" id="ARBA00023002"/>
    </source>
</evidence>
<name>A0A1F5AYJ4_9BACT</name>
<dbReference type="InterPro" id="IPR005720">
    <property type="entry name" value="Dihydroorotate_DH_cat"/>
</dbReference>
<comment type="caution">
    <text evidence="9">The sequence shown here is derived from an EMBL/GenBank/DDBJ whole genome shotgun (WGS) entry which is preliminary data.</text>
</comment>
<dbReference type="PIRSF" id="PIRSF000164">
    <property type="entry name" value="DHO_oxidase"/>
    <property type="match status" value="1"/>
</dbReference>
<accession>A0A1F5AYJ4</accession>
<keyword evidence="7" id="KW-0560">Oxidoreductase</keyword>
<evidence type="ECO:0000256" key="2">
    <source>
        <dbReference type="ARBA" id="ARBA00003125"/>
    </source>
</evidence>
<dbReference type="AlphaFoldDB" id="A0A1F5AYJ4"/>
<comment type="pathway">
    <text evidence="3">Pyrimidine metabolism; UMP biosynthesis via de novo pathway.</text>
</comment>
<dbReference type="SUPFAM" id="SSF51395">
    <property type="entry name" value="FMN-linked oxidoreductases"/>
    <property type="match status" value="1"/>
</dbReference>
<dbReference type="Proteomes" id="UP000176639">
    <property type="component" value="Unassembled WGS sequence"/>
</dbReference>